<dbReference type="InterPro" id="IPR001697">
    <property type="entry name" value="Pyr_Knase"/>
</dbReference>
<dbReference type="EMBL" id="CADEBD010000308">
    <property type="protein sequence ID" value="CAB3239423.1"/>
    <property type="molecule type" value="Genomic_DNA"/>
</dbReference>
<organism evidence="2 3">
    <name type="scientific">Arctia plantaginis</name>
    <name type="common">Wood tiger moth</name>
    <name type="synonym">Phalaena plantaginis</name>
    <dbReference type="NCBI Taxonomy" id="874455"/>
    <lineage>
        <taxon>Eukaryota</taxon>
        <taxon>Metazoa</taxon>
        <taxon>Ecdysozoa</taxon>
        <taxon>Arthropoda</taxon>
        <taxon>Hexapoda</taxon>
        <taxon>Insecta</taxon>
        <taxon>Pterygota</taxon>
        <taxon>Neoptera</taxon>
        <taxon>Endopterygota</taxon>
        <taxon>Lepidoptera</taxon>
        <taxon>Glossata</taxon>
        <taxon>Ditrysia</taxon>
        <taxon>Noctuoidea</taxon>
        <taxon>Erebidae</taxon>
        <taxon>Arctiinae</taxon>
        <taxon>Arctia</taxon>
    </lineage>
</organism>
<evidence type="ECO:0000259" key="1">
    <source>
        <dbReference type="Pfam" id="PF02887"/>
    </source>
</evidence>
<proteinExistence type="predicted"/>
<feature type="domain" description="Pyruvate kinase C-terminal" evidence="1">
    <location>
        <begin position="285"/>
        <end position="392"/>
    </location>
</feature>
<dbReference type="OrthoDB" id="6350276at2759"/>
<dbReference type="Proteomes" id="UP000494256">
    <property type="component" value="Unassembled WGS sequence"/>
</dbReference>
<reference evidence="2 3" key="1">
    <citation type="submission" date="2020-04" db="EMBL/GenBank/DDBJ databases">
        <authorList>
            <person name="Wallbank WR R."/>
            <person name="Pardo Diaz C."/>
            <person name="Kozak K."/>
            <person name="Martin S."/>
            <person name="Jiggins C."/>
            <person name="Moest M."/>
            <person name="Warren A I."/>
            <person name="Byers J.R.P. K."/>
            <person name="Montejo-Kovacevich G."/>
            <person name="Yen C E."/>
        </authorList>
    </citation>
    <scope>NUCLEOTIDE SEQUENCE [LARGE SCALE GENOMIC DNA]</scope>
</reference>
<dbReference type="SUPFAM" id="SSF52935">
    <property type="entry name" value="PK C-terminal domain-like"/>
    <property type="match status" value="1"/>
</dbReference>
<gene>
    <name evidence="2" type="ORF">APLA_LOCUS8691</name>
</gene>
<sequence>MVWWTHTNKSKYEIKEWLCFKSVPDMVIQTVNVMYDCHDPNVNGYEYHILTNAGVNIFNVDLTQHDQEFFRAVKETLLLSEKIEKEYSRNYYRPIGFSVTISVKEPYELDDRVDIVILKDITKMKELLEFRKQNEKFKSMPILIWPSYYGIDDLNELIKRSAGIILEKNFLDSNLGDFLRVLKFAKEAFKPVFHIESNMVQDYHNDISQSQARRILTHTNNIINYGLDGVVVVECAGKSAETFIRAIVRATELSRQDIKRRKKYFDWSFQVKTPVLPPISSAFGASAAALYCKAKAIIVLTMSGASARLLAKTAPPCHIIAVTAHESTARYLHLYLKVLPVYYKKSRETSWHEEYMARVVFGTQFGFEIGLLDYAAKLVVLAPLDEGCGYCNGFQILDVSQVVKSRAISKANF</sequence>
<dbReference type="Pfam" id="PF02887">
    <property type="entry name" value="PK_C"/>
    <property type="match status" value="1"/>
</dbReference>
<dbReference type="InterPro" id="IPR036918">
    <property type="entry name" value="Pyrv_Knase_C_sf"/>
</dbReference>
<comment type="caution">
    <text evidence="2">The sequence shown here is derived from an EMBL/GenBank/DDBJ whole genome shotgun (WGS) entry which is preliminary data.</text>
</comment>
<evidence type="ECO:0000313" key="2">
    <source>
        <dbReference type="EMBL" id="CAB3239423.1"/>
    </source>
</evidence>
<accession>A0A8S1A283</accession>
<dbReference type="PANTHER" id="PTHR11817">
    <property type="entry name" value="PYRUVATE KINASE"/>
    <property type="match status" value="1"/>
</dbReference>
<dbReference type="GO" id="GO:0030955">
    <property type="term" value="F:potassium ion binding"/>
    <property type="evidence" value="ECO:0007669"/>
    <property type="project" value="InterPro"/>
</dbReference>
<name>A0A8S1A283_ARCPL</name>
<dbReference type="InterPro" id="IPR015795">
    <property type="entry name" value="Pyrv_Knase_C"/>
</dbReference>
<dbReference type="AlphaFoldDB" id="A0A8S1A283"/>
<protein>
    <recommendedName>
        <fullName evidence="1">Pyruvate kinase C-terminal domain-containing protein</fullName>
    </recommendedName>
</protein>
<dbReference type="GO" id="GO:0004743">
    <property type="term" value="F:pyruvate kinase activity"/>
    <property type="evidence" value="ECO:0007669"/>
    <property type="project" value="InterPro"/>
</dbReference>
<dbReference type="GO" id="GO:0000287">
    <property type="term" value="F:magnesium ion binding"/>
    <property type="evidence" value="ECO:0007669"/>
    <property type="project" value="InterPro"/>
</dbReference>
<evidence type="ECO:0000313" key="3">
    <source>
        <dbReference type="Proteomes" id="UP000494256"/>
    </source>
</evidence>
<dbReference type="Gene3D" id="3.40.1380.20">
    <property type="entry name" value="Pyruvate kinase, C-terminal domain"/>
    <property type="match status" value="1"/>
</dbReference>